<evidence type="ECO:0000256" key="6">
    <source>
        <dbReference type="ARBA" id="ARBA00023027"/>
    </source>
</evidence>
<evidence type="ECO:0000256" key="4">
    <source>
        <dbReference type="ARBA" id="ARBA00021582"/>
    </source>
</evidence>
<dbReference type="UniPathway" id="UPA00135">
    <property type="reaction ID" value="UER00196"/>
</dbReference>
<accession>A0A5C5WFK5</accession>
<keyword evidence="9" id="KW-0718">Serine biosynthesis</keyword>
<evidence type="ECO:0000256" key="1">
    <source>
        <dbReference type="ARBA" id="ARBA00003800"/>
    </source>
</evidence>
<dbReference type="InterPro" id="IPR029752">
    <property type="entry name" value="D-isomer_DH_CS1"/>
</dbReference>
<comment type="similarity">
    <text evidence="3 9">Belongs to the D-isomer specific 2-hydroxyacid dehydrogenase family.</text>
</comment>
<dbReference type="InterPro" id="IPR006139">
    <property type="entry name" value="D-isomer_2_OHA_DH_cat_dom"/>
</dbReference>
<proteinExistence type="inferred from homology"/>
<dbReference type="FunFam" id="3.40.50.720:FF:000021">
    <property type="entry name" value="D-3-phosphoglycerate dehydrogenase"/>
    <property type="match status" value="1"/>
</dbReference>
<dbReference type="InterPro" id="IPR045865">
    <property type="entry name" value="ACT-like_dom_sf"/>
</dbReference>
<comment type="caution">
    <text evidence="11">The sequence shown here is derived from an EMBL/GenBank/DDBJ whole genome shotgun (WGS) entry which is preliminary data.</text>
</comment>
<dbReference type="Gene3D" id="3.30.1330.90">
    <property type="entry name" value="D-3-phosphoglycerate dehydrogenase, domain 3"/>
    <property type="match status" value="1"/>
</dbReference>
<dbReference type="Pfam" id="PF00389">
    <property type="entry name" value="2-Hacid_dh"/>
    <property type="match status" value="1"/>
</dbReference>
<dbReference type="NCBIfam" id="TIGR01327">
    <property type="entry name" value="PGDH"/>
    <property type="match status" value="1"/>
</dbReference>
<gene>
    <name evidence="11" type="primary">serA</name>
    <name evidence="11" type="ORF">Pla111_06670</name>
</gene>
<dbReference type="GO" id="GO:0004617">
    <property type="term" value="F:phosphoglycerate dehydrogenase activity"/>
    <property type="evidence" value="ECO:0007669"/>
    <property type="project" value="UniProtKB-UniRule"/>
</dbReference>
<keyword evidence="6 9" id="KW-0520">NAD</keyword>
<dbReference type="InterPro" id="IPR006140">
    <property type="entry name" value="D-isomer_DH_NAD-bd"/>
</dbReference>
<evidence type="ECO:0000256" key="2">
    <source>
        <dbReference type="ARBA" id="ARBA00005216"/>
    </source>
</evidence>
<dbReference type="PROSITE" id="PS00065">
    <property type="entry name" value="D_2_HYDROXYACID_DH_1"/>
    <property type="match status" value="1"/>
</dbReference>
<dbReference type="EMBL" id="SJPH01000001">
    <property type="protein sequence ID" value="TWT48891.1"/>
    <property type="molecule type" value="Genomic_DNA"/>
</dbReference>
<evidence type="ECO:0000256" key="3">
    <source>
        <dbReference type="ARBA" id="ARBA00005854"/>
    </source>
</evidence>
<dbReference type="Gene3D" id="3.40.50.720">
    <property type="entry name" value="NAD(P)-binding Rossmann-like Domain"/>
    <property type="match status" value="2"/>
</dbReference>
<name>A0A5C5WFK5_9BACT</name>
<dbReference type="SUPFAM" id="SSF55021">
    <property type="entry name" value="ACT-like"/>
    <property type="match status" value="1"/>
</dbReference>
<dbReference type="FunFam" id="3.30.70.260:FF:000008">
    <property type="entry name" value="D-3-phosphoglycerate dehydrogenase, chloroplastic"/>
    <property type="match status" value="1"/>
</dbReference>
<dbReference type="Proteomes" id="UP000318995">
    <property type="component" value="Unassembled WGS sequence"/>
</dbReference>
<dbReference type="PANTHER" id="PTHR42938:SF47">
    <property type="entry name" value="HYDROXYPYRUVATE REDUCTASE"/>
    <property type="match status" value="1"/>
</dbReference>
<evidence type="ECO:0000313" key="12">
    <source>
        <dbReference type="Proteomes" id="UP000318995"/>
    </source>
</evidence>
<evidence type="ECO:0000313" key="11">
    <source>
        <dbReference type="EMBL" id="TWT48891.1"/>
    </source>
</evidence>
<dbReference type="OrthoDB" id="277029at2"/>
<dbReference type="InterPro" id="IPR006236">
    <property type="entry name" value="PGDH"/>
</dbReference>
<dbReference type="AlphaFoldDB" id="A0A5C5WFK5"/>
<comment type="function">
    <text evidence="1">Catalyzes the reversible oxidation of 3-phospho-D-glycerate to 3-phosphonooxypyruvate, the first step of the phosphorylated L-serine biosynthesis pathway. Also catalyzes the reversible oxidation of 2-hydroxyglutarate to 2-oxoglutarate.</text>
</comment>
<dbReference type="InterPro" id="IPR002912">
    <property type="entry name" value="ACT_dom"/>
</dbReference>
<dbReference type="SUPFAM" id="SSF52283">
    <property type="entry name" value="Formate/glycerate dehydrogenase catalytic domain-like"/>
    <property type="match status" value="1"/>
</dbReference>
<dbReference type="InterPro" id="IPR045626">
    <property type="entry name" value="PGDH_ASB_dom"/>
</dbReference>
<evidence type="ECO:0000256" key="5">
    <source>
        <dbReference type="ARBA" id="ARBA00023002"/>
    </source>
</evidence>
<dbReference type="GO" id="GO:0051287">
    <property type="term" value="F:NAD binding"/>
    <property type="evidence" value="ECO:0007669"/>
    <property type="project" value="UniProtKB-UniRule"/>
</dbReference>
<evidence type="ECO:0000256" key="8">
    <source>
        <dbReference type="ARBA" id="ARBA00048731"/>
    </source>
</evidence>
<evidence type="ECO:0000256" key="9">
    <source>
        <dbReference type="RuleBase" id="RU363003"/>
    </source>
</evidence>
<dbReference type="SUPFAM" id="SSF143548">
    <property type="entry name" value="Serine metabolism enzymes domain"/>
    <property type="match status" value="1"/>
</dbReference>
<comment type="catalytic activity">
    <reaction evidence="8 9">
        <text>(2R)-3-phosphoglycerate + NAD(+) = 3-phosphooxypyruvate + NADH + H(+)</text>
        <dbReference type="Rhea" id="RHEA:12641"/>
        <dbReference type="ChEBI" id="CHEBI:15378"/>
        <dbReference type="ChEBI" id="CHEBI:18110"/>
        <dbReference type="ChEBI" id="CHEBI:57540"/>
        <dbReference type="ChEBI" id="CHEBI:57945"/>
        <dbReference type="ChEBI" id="CHEBI:58272"/>
        <dbReference type="EC" id="1.1.1.95"/>
    </reaction>
</comment>
<dbReference type="Gene3D" id="3.30.70.260">
    <property type="match status" value="1"/>
</dbReference>
<dbReference type="PROSITE" id="PS51671">
    <property type="entry name" value="ACT"/>
    <property type="match status" value="1"/>
</dbReference>
<dbReference type="Pfam" id="PF01842">
    <property type="entry name" value="ACT"/>
    <property type="match status" value="1"/>
</dbReference>
<reference evidence="11 12" key="1">
    <citation type="submission" date="2019-02" db="EMBL/GenBank/DDBJ databases">
        <title>Deep-cultivation of Planctomycetes and their phenomic and genomic characterization uncovers novel biology.</title>
        <authorList>
            <person name="Wiegand S."/>
            <person name="Jogler M."/>
            <person name="Boedeker C."/>
            <person name="Pinto D."/>
            <person name="Vollmers J."/>
            <person name="Rivas-Marin E."/>
            <person name="Kohn T."/>
            <person name="Peeters S.H."/>
            <person name="Heuer A."/>
            <person name="Rast P."/>
            <person name="Oberbeckmann S."/>
            <person name="Bunk B."/>
            <person name="Jeske O."/>
            <person name="Meyerdierks A."/>
            <person name="Storesund J.E."/>
            <person name="Kallscheuer N."/>
            <person name="Luecker S."/>
            <person name="Lage O.M."/>
            <person name="Pohl T."/>
            <person name="Merkel B.J."/>
            <person name="Hornburger P."/>
            <person name="Mueller R.-W."/>
            <person name="Bruemmer F."/>
            <person name="Labrenz M."/>
            <person name="Spormann A.M."/>
            <person name="Op Den Camp H."/>
            <person name="Overmann J."/>
            <person name="Amann R."/>
            <person name="Jetten M.S.M."/>
            <person name="Mascher T."/>
            <person name="Medema M.H."/>
            <person name="Devos D.P."/>
            <person name="Kaster A.-K."/>
            <person name="Ovreas L."/>
            <person name="Rohde M."/>
            <person name="Galperin M.Y."/>
            <person name="Jogler C."/>
        </authorList>
    </citation>
    <scope>NUCLEOTIDE SEQUENCE [LARGE SCALE GENOMIC DNA]</scope>
    <source>
        <strain evidence="11 12">Pla111</strain>
    </source>
</reference>
<dbReference type="CDD" id="cd12173">
    <property type="entry name" value="PGDH_4"/>
    <property type="match status" value="1"/>
</dbReference>
<keyword evidence="5 9" id="KW-0560">Oxidoreductase</keyword>
<dbReference type="InterPro" id="IPR029009">
    <property type="entry name" value="ASB_dom_sf"/>
</dbReference>
<dbReference type="InterPro" id="IPR036291">
    <property type="entry name" value="NAD(P)-bd_dom_sf"/>
</dbReference>
<keyword evidence="9" id="KW-0028">Amino-acid biosynthesis</keyword>
<dbReference type="Pfam" id="PF19304">
    <property type="entry name" value="PGDH_inter"/>
    <property type="match status" value="1"/>
</dbReference>
<organism evidence="11 12">
    <name type="scientific">Botrimarina hoheduenensis</name>
    <dbReference type="NCBI Taxonomy" id="2528000"/>
    <lineage>
        <taxon>Bacteria</taxon>
        <taxon>Pseudomonadati</taxon>
        <taxon>Planctomycetota</taxon>
        <taxon>Planctomycetia</taxon>
        <taxon>Pirellulales</taxon>
        <taxon>Lacipirellulaceae</taxon>
        <taxon>Botrimarina</taxon>
    </lineage>
</organism>
<sequence length="539" mass="56293">MPSVLVLDPLSDEGLALLEAAEGVTYEVRTGLSGDALKKSLNEFDGAICRSGVKITPESLEGNTRLKAIVRAGVGTDNIDKKAATRAGIVVMNTPAGNTVSTAEQTIALLLAMSRNVAPAYQSLIEGRWDRKKFMGTQVSGKTLGIVGLGRIGMAVATRAKALEMNLIGYDPFMSAEHADKFGIELVENVADMLPRLDYLTVHTPLTDETRGLIGPEQVAALKPGARLVNCARGGIYDEAALVEGLKSGKLGGVALDVFPEEPCTENPLFGMDGVVCTPHLGASTEEAQNQVAVEAVELLTAYLMTGAIRCAVNVAALDPKTLAALKGYIDVAHRLGRLCEGLLPSGIESCRLTYRGELADKETKILASAFAAGLLERAMGEEVNLINAESLLTERGIQLVTESCSTQGAFRASMSVEVAGGGKSHTLIGTLLGQDMPRLVSIDGYRLEAFLDGTMLVFTHKDVPGIIGAIGIALGEGGVNIAQMAVGRDKPGGDAIGVLNVDGDISDSALSAVRAHKAISSATVVQLPAAGTLPHWLG</sequence>
<dbReference type="SUPFAM" id="SSF51735">
    <property type="entry name" value="NAD(P)-binding Rossmann-fold domains"/>
    <property type="match status" value="1"/>
</dbReference>
<comment type="catalytic activity">
    <reaction evidence="7">
        <text>(R)-2-hydroxyglutarate + NAD(+) = 2-oxoglutarate + NADH + H(+)</text>
        <dbReference type="Rhea" id="RHEA:49612"/>
        <dbReference type="ChEBI" id="CHEBI:15378"/>
        <dbReference type="ChEBI" id="CHEBI:15801"/>
        <dbReference type="ChEBI" id="CHEBI:16810"/>
        <dbReference type="ChEBI" id="CHEBI:57540"/>
        <dbReference type="ChEBI" id="CHEBI:57945"/>
        <dbReference type="EC" id="1.1.1.399"/>
    </reaction>
</comment>
<dbReference type="RefSeq" id="WP_146571292.1">
    <property type="nucleotide sequence ID" value="NZ_SJPH01000001.1"/>
</dbReference>
<feature type="domain" description="ACT" evidence="10">
    <location>
        <begin position="456"/>
        <end position="531"/>
    </location>
</feature>
<keyword evidence="12" id="KW-1185">Reference proteome</keyword>
<dbReference type="EC" id="1.1.1.95" evidence="9"/>
<comment type="pathway">
    <text evidence="2 9">Amino-acid biosynthesis; L-serine biosynthesis; L-serine from 3-phospho-D-glycerate: step 1/3.</text>
</comment>
<evidence type="ECO:0000259" key="10">
    <source>
        <dbReference type="PROSITE" id="PS51671"/>
    </source>
</evidence>
<evidence type="ECO:0000256" key="7">
    <source>
        <dbReference type="ARBA" id="ARBA00048126"/>
    </source>
</evidence>
<dbReference type="GO" id="GO:0006564">
    <property type="term" value="P:L-serine biosynthetic process"/>
    <property type="evidence" value="ECO:0007669"/>
    <property type="project" value="UniProtKB-UniRule"/>
</dbReference>
<dbReference type="Pfam" id="PF02826">
    <property type="entry name" value="2-Hacid_dh_C"/>
    <property type="match status" value="1"/>
</dbReference>
<protein>
    <recommendedName>
        <fullName evidence="4 9">D-3-phosphoglycerate dehydrogenase</fullName>
        <ecNumber evidence="9">1.1.1.95</ecNumber>
    </recommendedName>
</protein>
<dbReference type="PANTHER" id="PTHR42938">
    <property type="entry name" value="FORMATE DEHYDROGENASE 1"/>
    <property type="match status" value="1"/>
</dbReference>
<dbReference type="CDD" id="cd04902">
    <property type="entry name" value="ACT_3PGDH-xct"/>
    <property type="match status" value="1"/>
</dbReference>